<name>R7U7I9_CAPTE</name>
<dbReference type="InterPro" id="IPR006047">
    <property type="entry name" value="GH13_cat_dom"/>
</dbReference>
<reference evidence="3 5" key="2">
    <citation type="journal article" date="2013" name="Nature">
        <title>Insights into bilaterian evolution from three spiralian genomes.</title>
        <authorList>
            <person name="Simakov O."/>
            <person name="Marletaz F."/>
            <person name="Cho S.J."/>
            <person name="Edsinger-Gonzales E."/>
            <person name="Havlak P."/>
            <person name="Hellsten U."/>
            <person name="Kuo D.H."/>
            <person name="Larsson T."/>
            <person name="Lv J."/>
            <person name="Arendt D."/>
            <person name="Savage R."/>
            <person name="Osoegawa K."/>
            <person name="de Jong P."/>
            <person name="Grimwood J."/>
            <person name="Chapman J.A."/>
            <person name="Shapiro H."/>
            <person name="Aerts A."/>
            <person name="Otillar R.P."/>
            <person name="Terry A.Y."/>
            <person name="Boore J.L."/>
            <person name="Grigoriev I.V."/>
            <person name="Lindberg D.R."/>
            <person name="Seaver E.C."/>
            <person name="Weisblat D.A."/>
            <person name="Putnam N.H."/>
            <person name="Rokhsar D.S."/>
        </authorList>
    </citation>
    <scope>NUCLEOTIDE SEQUENCE</scope>
    <source>
        <strain evidence="3 5">I ESC-2004</strain>
    </source>
</reference>
<dbReference type="GO" id="GO:0005975">
    <property type="term" value="P:carbohydrate metabolic process"/>
    <property type="evidence" value="ECO:0007669"/>
    <property type="project" value="InterPro"/>
</dbReference>
<evidence type="ECO:0000313" key="5">
    <source>
        <dbReference type="Proteomes" id="UP000014760"/>
    </source>
</evidence>
<evidence type="ECO:0000256" key="1">
    <source>
        <dbReference type="SAM" id="MobiDB-lite"/>
    </source>
</evidence>
<dbReference type="AlphaFoldDB" id="R7U7I9"/>
<evidence type="ECO:0000259" key="2">
    <source>
        <dbReference type="Pfam" id="PF00128"/>
    </source>
</evidence>
<dbReference type="OrthoDB" id="1740265at2759"/>
<reference evidence="4" key="3">
    <citation type="submission" date="2015-06" db="UniProtKB">
        <authorList>
            <consortium name="EnsemblMetazoa"/>
        </authorList>
    </citation>
    <scope>IDENTIFICATION</scope>
</reference>
<dbReference type="EMBL" id="KB306678">
    <property type="protein sequence ID" value="ELT99641.1"/>
    <property type="molecule type" value="Genomic_DNA"/>
</dbReference>
<dbReference type="EnsemblMetazoa" id="CapteT213352">
    <property type="protein sequence ID" value="CapteP213352"/>
    <property type="gene ID" value="CapteG213352"/>
</dbReference>
<dbReference type="Pfam" id="PF00128">
    <property type="entry name" value="Alpha-amylase"/>
    <property type="match status" value="1"/>
</dbReference>
<dbReference type="Gene3D" id="3.20.20.80">
    <property type="entry name" value="Glycosidases"/>
    <property type="match status" value="1"/>
</dbReference>
<dbReference type="EMBL" id="AMQN01009958">
    <property type="status" value="NOT_ANNOTATED_CDS"/>
    <property type="molecule type" value="Genomic_DNA"/>
</dbReference>
<keyword evidence="5" id="KW-1185">Reference proteome</keyword>
<evidence type="ECO:0000313" key="3">
    <source>
        <dbReference type="EMBL" id="ELT99641.1"/>
    </source>
</evidence>
<proteinExistence type="predicted"/>
<feature type="region of interest" description="Disordered" evidence="1">
    <location>
        <begin position="1"/>
        <end position="30"/>
    </location>
</feature>
<feature type="domain" description="Glycosyl hydrolase family 13 catalytic" evidence="2">
    <location>
        <begin position="11"/>
        <end position="75"/>
    </location>
</feature>
<dbReference type="Proteomes" id="UP000014760">
    <property type="component" value="Unassembled WGS sequence"/>
</dbReference>
<sequence length="108" mass="12050">MAGERGGGAEDLYEKYSRDPEGAPMQWSADPNAGFSSGSGIWLPLHPDYTQRNVEVQIYDPSELIPLHIYLRAIQLIVHHVGQRTRRASGDQGLNPHCMSMKASRTCR</sequence>
<accession>R7U7I9</accession>
<feature type="region of interest" description="Disordered" evidence="1">
    <location>
        <begin position="86"/>
        <end position="108"/>
    </location>
</feature>
<organism evidence="3">
    <name type="scientific">Capitella teleta</name>
    <name type="common">Polychaete worm</name>
    <dbReference type="NCBI Taxonomy" id="283909"/>
    <lineage>
        <taxon>Eukaryota</taxon>
        <taxon>Metazoa</taxon>
        <taxon>Spiralia</taxon>
        <taxon>Lophotrochozoa</taxon>
        <taxon>Annelida</taxon>
        <taxon>Polychaeta</taxon>
        <taxon>Sedentaria</taxon>
        <taxon>Scolecida</taxon>
        <taxon>Capitellidae</taxon>
        <taxon>Capitella</taxon>
    </lineage>
</organism>
<dbReference type="HOGENOM" id="CLU_2199448_0_0_1"/>
<dbReference type="STRING" id="283909.R7U7I9"/>
<dbReference type="InterPro" id="IPR017853">
    <property type="entry name" value="GH"/>
</dbReference>
<gene>
    <name evidence="3" type="ORF">CAPTEDRAFT_213352</name>
</gene>
<protein>
    <recommendedName>
        <fullName evidence="2">Glycosyl hydrolase family 13 catalytic domain-containing protein</fullName>
    </recommendedName>
</protein>
<evidence type="ECO:0000313" key="4">
    <source>
        <dbReference type="EnsemblMetazoa" id="CapteP213352"/>
    </source>
</evidence>
<dbReference type="SUPFAM" id="SSF51445">
    <property type="entry name" value="(Trans)glycosidases"/>
    <property type="match status" value="1"/>
</dbReference>
<feature type="compositionally biased region" description="Basic and acidic residues" evidence="1">
    <location>
        <begin position="12"/>
        <end position="21"/>
    </location>
</feature>
<reference evidence="5" key="1">
    <citation type="submission" date="2012-12" db="EMBL/GenBank/DDBJ databases">
        <authorList>
            <person name="Hellsten U."/>
            <person name="Grimwood J."/>
            <person name="Chapman J.A."/>
            <person name="Shapiro H."/>
            <person name="Aerts A."/>
            <person name="Otillar R.P."/>
            <person name="Terry A.Y."/>
            <person name="Boore J.L."/>
            <person name="Simakov O."/>
            <person name="Marletaz F."/>
            <person name="Cho S.-J."/>
            <person name="Edsinger-Gonzales E."/>
            <person name="Havlak P."/>
            <person name="Kuo D.-H."/>
            <person name="Larsson T."/>
            <person name="Lv J."/>
            <person name="Arendt D."/>
            <person name="Savage R."/>
            <person name="Osoegawa K."/>
            <person name="de Jong P."/>
            <person name="Lindberg D.R."/>
            <person name="Seaver E.C."/>
            <person name="Weisblat D.A."/>
            <person name="Putnam N.H."/>
            <person name="Grigoriev I.V."/>
            <person name="Rokhsar D.S."/>
        </authorList>
    </citation>
    <scope>NUCLEOTIDE SEQUENCE</scope>
    <source>
        <strain evidence="5">I ESC-2004</strain>
    </source>
</reference>